<protein>
    <submittedName>
        <fullName evidence="3">Protein kinase byr2</fullName>
    </submittedName>
</protein>
<dbReference type="Gene3D" id="1.10.510.10">
    <property type="entry name" value="Transferase(Phosphotransferase) domain 1"/>
    <property type="match status" value="1"/>
</dbReference>
<dbReference type="InterPro" id="IPR011009">
    <property type="entry name" value="Kinase-like_dom_sf"/>
</dbReference>
<organism evidence="2 3">
    <name type="scientific">Theobroma cacao</name>
    <name type="common">Cacao</name>
    <name type="synonym">Cocoa</name>
    <dbReference type="NCBI Taxonomy" id="3641"/>
    <lineage>
        <taxon>Eukaryota</taxon>
        <taxon>Viridiplantae</taxon>
        <taxon>Streptophyta</taxon>
        <taxon>Embryophyta</taxon>
        <taxon>Tracheophyta</taxon>
        <taxon>Spermatophyta</taxon>
        <taxon>Magnoliopsida</taxon>
        <taxon>eudicotyledons</taxon>
        <taxon>Gunneridae</taxon>
        <taxon>Pentapetalae</taxon>
        <taxon>rosids</taxon>
        <taxon>malvids</taxon>
        <taxon>Malvales</taxon>
        <taxon>Malvaceae</taxon>
        <taxon>Byttnerioideae</taxon>
        <taxon>Theobroma</taxon>
    </lineage>
</organism>
<proteinExistence type="predicted"/>
<dbReference type="GO" id="GO:0004672">
    <property type="term" value="F:protein kinase activity"/>
    <property type="evidence" value="ECO:0007669"/>
    <property type="project" value="InterPro"/>
</dbReference>
<dbReference type="Gramene" id="Tc04v2_t009090.1">
    <property type="protein sequence ID" value="Tc04v2_p009090.1"/>
    <property type="gene ID" value="Tc04v2_g009090"/>
</dbReference>
<evidence type="ECO:0000313" key="2">
    <source>
        <dbReference type="Proteomes" id="UP000694886"/>
    </source>
</evidence>
<dbReference type="GeneID" id="18601799"/>
<dbReference type="SMART" id="SM00220">
    <property type="entry name" value="S_TKc"/>
    <property type="match status" value="1"/>
</dbReference>
<dbReference type="PROSITE" id="PS50011">
    <property type="entry name" value="PROTEIN_KINASE_DOM"/>
    <property type="match status" value="1"/>
</dbReference>
<dbReference type="KEGG" id="tcc:18601799"/>
<dbReference type="InterPro" id="IPR052751">
    <property type="entry name" value="Plant_MAPKKK"/>
</dbReference>
<keyword evidence="3" id="KW-0808">Transferase</keyword>
<dbReference type="PANTHER" id="PTHR48011">
    <property type="entry name" value="CCR4-NOT TRANSCRIPTIONAL COMPLEX SUBUNIT CAF120-RELATED"/>
    <property type="match status" value="1"/>
</dbReference>
<dbReference type="SUPFAM" id="SSF56112">
    <property type="entry name" value="Protein kinase-like (PK-like)"/>
    <property type="match status" value="1"/>
</dbReference>
<keyword evidence="3" id="KW-0418">Kinase</keyword>
<sequence>MDFVEVKGVARNGLTMEWIKLKTIGKDSFSLRKEQHILKEFVGCRNIVPCFGDMLSTDQEGALRMLVEGIQDIHERDYVHCDLMPKNILVYSSDYHISISSKSQHGSLSNLKIANFGLAKQLGERDMPDQVEPWMPNFPSITLYMPSEYVKERKISASIDIWSLRCIILEMIIGKLPWGYQNLRDLKIKFRFSRDCPKIPDNMSNARKDLLMKCFARDPIERWIVDMLLCHLLLISNCTSSLPSQTNSFQHAQCDGYFPSIKQILATCLAIN</sequence>
<dbReference type="PANTHER" id="PTHR48011:SF51">
    <property type="entry name" value="PROTEIN KINASE SUPERFAMILY PROTEIN"/>
    <property type="match status" value="1"/>
</dbReference>
<dbReference type="InterPro" id="IPR000719">
    <property type="entry name" value="Prot_kinase_dom"/>
</dbReference>
<dbReference type="GO" id="GO:0005524">
    <property type="term" value="F:ATP binding"/>
    <property type="evidence" value="ECO:0007669"/>
    <property type="project" value="InterPro"/>
</dbReference>
<gene>
    <name evidence="3" type="primary">LOC18601799</name>
</gene>
<reference evidence="2" key="1">
    <citation type="journal article" date="1997" name="Nucleic Acids Res.">
        <title>tRNAscan-SE: a program for improved detection of transfer RNA genes in genomic sequence.</title>
        <authorList>
            <person name="Lowe T.M."/>
            <person name="Eddy S.R."/>
        </authorList>
    </citation>
    <scope>NUCLEOTIDE SEQUENCE [LARGE SCALE GENOMIC DNA]</scope>
    <source>
        <strain evidence="2">r\B97-61/B2</strain>
    </source>
</reference>
<dbReference type="AlphaFoldDB" id="A0AB32W549"/>
<dbReference type="Pfam" id="PF00069">
    <property type="entry name" value="Pkinase"/>
    <property type="match status" value="1"/>
</dbReference>
<evidence type="ECO:0000259" key="1">
    <source>
        <dbReference type="PROSITE" id="PS50011"/>
    </source>
</evidence>
<evidence type="ECO:0000313" key="3">
    <source>
        <dbReference type="RefSeq" id="XP_017974527.1"/>
    </source>
</evidence>
<reference evidence="3" key="2">
    <citation type="submission" date="2025-08" db="UniProtKB">
        <authorList>
            <consortium name="RefSeq"/>
        </authorList>
    </citation>
    <scope>IDENTIFICATION</scope>
</reference>
<dbReference type="Proteomes" id="UP000694886">
    <property type="component" value="Chromosome 4"/>
</dbReference>
<feature type="domain" description="Protein kinase" evidence="1">
    <location>
        <begin position="1"/>
        <end position="234"/>
    </location>
</feature>
<accession>A0AB32W549</accession>
<dbReference type="RefSeq" id="XP_017974527.1">
    <property type="nucleotide sequence ID" value="XM_018119038.1"/>
</dbReference>
<name>A0AB32W549_THECC</name>